<protein>
    <recommendedName>
        <fullName evidence="1">PTHB1 N-terminal domain-containing protein</fullName>
    </recommendedName>
</protein>
<dbReference type="Proteomes" id="UP000324800">
    <property type="component" value="Unassembled WGS sequence"/>
</dbReference>
<accession>A0A5J4URG4</accession>
<dbReference type="InterPro" id="IPR028073">
    <property type="entry name" value="PHTB1_N_dom"/>
</dbReference>
<evidence type="ECO:0000259" key="1">
    <source>
        <dbReference type="Pfam" id="PF14727"/>
    </source>
</evidence>
<gene>
    <name evidence="2" type="ORF">EZS28_031199</name>
</gene>
<dbReference type="PANTHER" id="PTHR20991">
    <property type="entry name" value="PARATHYROID HORMONE-RESPONSIVE B1 GENE"/>
    <property type="match status" value="1"/>
</dbReference>
<evidence type="ECO:0000313" key="3">
    <source>
        <dbReference type="Proteomes" id="UP000324800"/>
    </source>
</evidence>
<dbReference type="AlphaFoldDB" id="A0A5J4URG4"/>
<evidence type="ECO:0000313" key="2">
    <source>
        <dbReference type="EMBL" id="KAA6373276.1"/>
    </source>
</evidence>
<organism evidence="2 3">
    <name type="scientific">Streblomastix strix</name>
    <dbReference type="NCBI Taxonomy" id="222440"/>
    <lineage>
        <taxon>Eukaryota</taxon>
        <taxon>Metamonada</taxon>
        <taxon>Preaxostyla</taxon>
        <taxon>Oxymonadida</taxon>
        <taxon>Streblomastigidae</taxon>
        <taxon>Streblomastix</taxon>
    </lineage>
</organism>
<reference evidence="2 3" key="1">
    <citation type="submission" date="2019-03" db="EMBL/GenBank/DDBJ databases">
        <title>Single cell metagenomics reveals metabolic interactions within the superorganism composed of flagellate Streblomastix strix and complex community of Bacteroidetes bacteria on its surface.</title>
        <authorList>
            <person name="Treitli S.C."/>
            <person name="Kolisko M."/>
            <person name="Husnik F."/>
            <person name="Keeling P."/>
            <person name="Hampl V."/>
        </authorList>
    </citation>
    <scope>NUCLEOTIDE SEQUENCE [LARGE SCALE GENOMIC DNA]</scope>
    <source>
        <strain evidence="2">ST1C</strain>
    </source>
</reference>
<dbReference type="GO" id="GO:0034464">
    <property type="term" value="C:BBSome"/>
    <property type="evidence" value="ECO:0007669"/>
    <property type="project" value="InterPro"/>
</dbReference>
<dbReference type="InterPro" id="IPR026511">
    <property type="entry name" value="PTHB1"/>
</dbReference>
<dbReference type="GO" id="GO:0060271">
    <property type="term" value="P:cilium assembly"/>
    <property type="evidence" value="ECO:0007669"/>
    <property type="project" value="TreeGrafter"/>
</dbReference>
<dbReference type="EMBL" id="SNRW01012885">
    <property type="protein sequence ID" value="KAA6373276.1"/>
    <property type="molecule type" value="Genomic_DNA"/>
</dbReference>
<proteinExistence type="predicted"/>
<feature type="domain" description="PTHB1 N-terminal" evidence="1">
    <location>
        <begin position="1"/>
        <end position="152"/>
    </location>
</feature>
<sequence length="236" mass="26310">MLEEELDEPILQVEAGRFLAGSKKIALAVLHPRRIVVYTVVIINPDGGQTFSPTEGCFYALTKNYEHKLPRNAHSFVYGGFGGAVDRDFICVQSIDGCFSFFEQEVRCFDRVVHDFLLPGPFCYLPSRDSFIIALSTMDILCLKYQSMAKTVGSTPAYIHNVTPQDTTGVLGKMAMGTGATQDFNTIPTQAHQPLPGDIGKSQQQQTQIGQQLQKQIKEEWRRNLGEHALQIKIGR</sequence>
<name>A0A5J4URG4_9EUKA</name>
<feature type="non-terminal residue" evidence="2">
    <location>
        <position position="236"/>
    </location>
</feature>
<dbReference type="PANTHER" id="PTHR20991:SF0">
    <property type="entry name" value="PROTEIN PTHB1"/>
    <property type="match status" value="1"/>
</dbReference>
<comment type="caution">
    <text evidence="2">The sequence shown here is derived from an EMBL/GenBank/DDBJ whole genome shotgun (WGS) entry which is preliminary data.</text>
</comment>
<dbReference type="GO" id="GO:0016020">
    <property type="term" value="C:membrane"/>
    <property type="evidence" value="ECO:0007669"/>
    <property type="project" value="TreeGrafter"/>
</dbReference>
<dbReference type="Pfam" id="PF14727">
    <property type="entry name" value="PHTB1_N"/>
    <property type="match status" value="1"/>
</dbReference>
<dbReference type="OrthoDB" id="10262646at2759"/>